<dbReference type="PROSITE" id="PS51118">
    <property type="entry name" value="HTH_HXLR"/>
    <property type="match status" value="1"/>
</dbReference>
<protein>
    <submittedName>
        <fullName evidence="5">Transcriptional regulator</fullName>
    </submittedName>
</protein>
<evidence type="ECO:0000313" key="6">
    <source>
        <dbReference type="Proteomes" id="UP000192391"/>
    </source>
</evidence>
<dbReference type="Proteomes" id="UP000192391">
    <property type="component" value="Chromosome"/>
</dbReference>
<dbReference type="GO" id="GO:0003677">
    <property type="term" value="F:DNA binding"/>
    <property type="evidence" value="ECO:0007669"/>
    <property type="project" value="UniProtKB-KW"/>
</dbReference>
<name>A0AAC9QXB3_EUBLI</name>
<keyword evidence="1" id="KW-0805">Transcription regulation</keyword>
<dbReference type="KEGG" id="elim:B2M23_18590"/>
<organism evidence="5 6">
    <name type="scientific">Eubacterium limosum</name>
    <dbReference type="NCBI Taxonomy" id="1736"/>
    <lineage>
        <taxon>Bacteria</taxon>
        <taxon>Bacillati</taxon>
        <taxon>Bacillota</taxon>
        <taxon>Clostridia</taxon>
        <taxon>Eubacteriales</taxon>
        <taxon>Eubacteriaceae</taxon>
        <taxon>Eubacterium</taxon>
    </lineage>
</organism>
<evidence type="ECO:0000259" key="4">
    <source>
        <dbReference type="PROSITE" id="PS51118"/>
    </source>
</evidence>
<reference evidence="6" key="1">
    <citation type="journal article" date="2017" name="Sci. Rep.">
        <title>Determination of the Genome and Primary Transcriptome of Syngas Fermenting Eubacterium limosum ATCC 8486.</title>
        <authorList>
            <person name="Song Y."/>
            <person name="Shin J."/>
            <person name="Jeong Y."/>
            <person name="Jin S."/>
            <person name="Lee J.K."/>
            <person name="Kim D.R."/>
            <person name="Kim S.C."/>
            <person name="Cho S."/>
            <person name="Cho B.K."/>
        </authorList>
    </citation>
    <scope>NUCLEOTIDE SEQUENCE [LARGE SCALE GENOMIC DNA]</scope>
    <source>
        <strain evidence="6">ATCC 8486</strain>
    </source>
</reference>
<evidence type="ECO:0000256" key="1">
    <source>
        <dbReference type="ARBA" id="ARBA00023015"/>
    </source>
</evidence>
<dbReference type="Pfam" id="PF01638">
    <property type="entry name" value="HxlR"/>
    <property type="match status" value="1"/>
</dbReference>
<evidence type="ECO:0000313" key="5">
    <source>
        <dbReference type="EMBL" id="ARD67417.1"/>
    </source>
</evidence>
<dbReference type="SUPFAM" id="SSF46785">
    <property type="entry name" value="Winged helix' DNA-binding domain"/>
    <property type="match status" value="1"/>
</dbReference>
<dbReference type="PANTHER" id="PTHR33204">
    <property type="entry name" value="TRANSCRIPTIONAL REGULATOR, MARR FAMILY"/>
    <property type="match status" value="1"/>
</dbReference>
<accession>A0AAC9QXB3</accession>
<dbReference type="InterPro" id="IPR002577">
    <property type="entry name" value="HTH_HxlR"/>
</dbReference>
<gene>
    <name evidence="5" type="ORF">B2M23_18590</name>
</gene>
<sequence>MSTLKNTESQTCTGNCPCGEYCLLTIALNLIGGKWKIPIICALKQDGPTRYNELKRKISGITNTMLASSLKELESSGLIYRRQYDEMPVRVEYSLAELAEGLIPILSQLAMWGQQMHELASPTVNK</sequence>
<evidence type="ECO:0000256" key="2">
    <source>
        <dbReference type="ARBA" id="ARBA00023125"/>
    </source>
</evidence>
<evidence type="ECO:0000256" key="3">
    <source>
        <dbReference type="ARBA" id="ARBA00023163"/>
    </source>
</evidence>
<dbReference type="RefSeq" id="WP_038351509.1">
    <property type="nucleotide sequence ID" value="NZ_CP019962.1"/>
</dbReference>
<feature type="domain" description="HTH hxlR-type" evidence="4">
    <location>
        <begin position="16"/>
        <end position="121"/>
    </location>
</feature>
<proteinExistence type="predicted"/>
<dbReference type="EMBL" id="CP019962">
    <property type="protein sequence ID" value="ARD67417.1"/>
    <property type="molecule type" value="Genomic_DNA"/>
</dbReference>
<keyword evidence="3" id="KW-0804">Transcription</keyword>
<keyword evidence="2" id="KW-0238">DNA-binding</keyword>
<dbReference type="InterPro" id="IPR036388">
    <property type="entry name" value="WH-like_DNA-bd_sf"/>
</dbReference>
<dbReference type="InterPro" id="IPR036390">
    <property type="entry name" value="WH_DNA-bd_sf"/>
</dbReference>
<dbReference type="AlphaFoldDB" id="A0AAC9QXB3"/>
<dbReference type="Gene3D" id="1.10.10.10">
    <property type="entry name" value="Winged helix-like DNA-binding domain superfamily/Winged helix DNA-binding domain"/>
    <property type="match status" value="1"/>
</dbReference>